<dbReference type="PANTHER" id="PTHR46268">
    <property type="entry name" value="STRESS RESPONSE PROTEIN NHAX"/>
    <property type="match status" value="1"/>
</dbReference>
<dbReference type="InterPro" id="IPR006015">
    <property type="entry name" value="Universal_stress_UspA"/>
</dbReference>
<evidence type="ECO:0000256" key="1">
    <source>
        <dbReference type="ARBA" id="ARBA00008791"/>
    </source>
</evidence>
<comment type="similarity">
    <text evidence="1">Belongs to the universal stress protein A family.</text>
</comment>
<dbReference type="SUPFAM" id="SSF52402">
    <property type="entry name" value="Adenine nucleotide alpha hydrolases-like"/>
    <property type="match status" value="1"/>
</dbReference>
<dbReference type="Pfam" id="PF00582">
    <property type="entry name" value="Usp"/>
    <property type="match status" value="1"/>
</dbReference>
<reference evidence="3 4" key="1">
    <citation type="submission" date="2019-05" db="EMBL/GenBank/DDBJ databases">
        <title>Kocuria coralli sp. nov., a novel actinobacterium isolated from coral reef seawater.</title>
        <authorList>
            <person name="Li J."/>
        </authorList>
    </citation>
    <scope>NUCLEOTIDE SEQUENCE [LARGE SCALE GENOMIC DNA]</scope>
    <source>
        <strain evidence="3 4">SCSIO 13007</strain>
    </source>
</reference>
<protein>
    <submittedName>
        <fullName evidence="3">Universal stress protein</fullName>
    </submittedName>
</protein>
<dbReference type="Proteomes" id="UP000325957">
    <property type="component" value="Unassembled WGS sequence"/>
</dbReference>
<dbReference type="PRINTS" id="PR01438">
    <property type="entry name" value="UNVRSLSTRESS"/>
</dbReference>
<dbReference type="PANTHER" id="PTHR46268:SF6">
    <property type="entry name" value="UNIVERSAL STRESS PROTEIN UP12"/>
    <property type="match status" value="1"/>
</dbReference>
<keyword evidence="4" id="KW-1185">Reference proteome</keyword>
<comment type="caution">
    <text evidence="3">The sequence shown here is derived from an EMBL/GenBank/DDBJ whole genome shotgun (WGS) entry which is preliminary data.</text>
</comment>
<dbReference type="OrthoDB" id="5186731at2"/>
<evidence type="ECO:0000313" key="3">
    <source>
        <dbReference type="EMBL" id="KAA9394928.1"/>
    </source>
</evidence>
<dbReference type="Gene3D" id="3.40.50.620">
    <property type="entry name" value="HUPs"/>
    <property type="match status" value="1"/>
</dbReference>
<evidence type="ECO:0000313" key="4">
    <source>
        <dbReference type="Proteomes" id="UP000325957"/>
    </source>
</evidence>
<dbReference type="AlphaFoldDB" id="A0A5J5KZY0"/>
<dbReference type="InterPro" id="IPR006016">
    <property type="entry name" value="UspA"/>
</dbReference>
<dbReference type="CDD" id="cd00293">
    <property type="entry name" value="USP-like"/>
    <property type="match status" value="1"/>
</dbReference>
<accession>A0A5J5KZY0</accession>
<dbReference type="RefSeq" id="WP_158033239.1">
    <property type="nucleotide sequence ID" value="NZ_ML708613.1"/>
</dbReference>
<sequence length="144" mass="15814">MELILVGVDRSEASSRAVRFACSRAKQEEGQVFLVHVIPWSPYSFTTQDEAARRSAAKQTEIDAATEQIVKPMVEYAEELGATIHKAEVRHGDPVDLMIALADSYSVQEIVVGRTGDSRIRRAIFGSLPSHLTYMASVPVTVVP</sequence>
<feature type="domain" description="UspA" evidence="2">
    <location>
        <begin position="4"/>
        <end position="144"/>
    </location>
</feature>
<organism evidence="3 4">
    <name type="scientific">Kocuria coralli</name>
    <dbReference type="NCBI Taxonomy" id="1461025"/>
    <lineage>
        <taxon>Bacteria</taxon>
        <taxon>Bacillati</taxon>
        <taxon>Actinomycetota</taxon>
        <taxon>Actinomycetes</taxon>
        <taxon>Micrococcales</taxon>
        <taxon>Micrococcaceae</taxon>
        <taxon>Kocuria</taxon>
    </lineage>
</organism>
<name>A0A5J5KZY0_9MICC</name>
<gene>
    <name evidence="3" type="ORF">FCK90_05225</name>
</gene>
<dbReference type="InterPro" id="IPR014729">
    <property type="entry name" value="Rossmann-like_a/b/a_fold"/>
</dbReference>
<dbReference type="EMBL" id="SZWF01000004">
    <property type="protein sequence ID" value="KAA9394928.1"/>
    <property type="molecule type" value="Genomic_DNA"/>
</dbReference>
<proteinExistence type="inferred from homology"/>
<evidence type="ECO:0000259" key="2">
    <source>
        <dbReference type="Pfam" id="PF00582"/>
    </source>
</evidence>